<keyword evidence="2" id="KW-1185">Reference proteome</keyword>
<evidence type="ECO:0000313" key="1">
    <source>
        <dbReference type="EMBL" id="MBL1100094.1"/>
    </source>
</evidence>
<organism evidence="1 2">
    <name type="scientific">Streptomyces coffeae</name>
    <dbReference type="NCBI Taxonomy" id="621382"/>
    <lineage>
        <taxon>Bacteria</taxon>
        <taxon>Bacillati</taxon>
        <taxon>Actinomycetota</taxon>
        <taxon>Actinomycetes</taxon>
        <taxon>Kitasatosporales</taxon>
        <taxon>Streptomycetaceae</taxon>
        <taxon>Streptomyces</taxon>
    </lineage>
</organism>
<evidence type="ECO:0000313" key="2">
    <source>
        <dbReference type="Proteomes" id="UP000634229"/>
    </source>
</evidence>
<protein>
    <submittedName>
        <fullName evidence="1">Uncharacterized protein</fullName>
    </submittedName>
</protein>
<dbReference type="RefSeq" id="WP_201877781.1">
    <property type="nucleotide sequence ID" value="NZ_JAERRF010000017.1"/>
</dbReference>
<proteinExistence type="predicted"/>
<accession>A0ABS1NJH9</accession>
<dbReference type="Proteomes" id="UP000634229">
    <property type="component" value="Unassembled WGS sequence"/>
</dbReference>
<sequence length="58" mass="6065">MFLALFTAGFLAWLAICAGVNAWTRPPRPEPTDPCAGLRVSLSSAAVAGRALPSGDHR</sequence>
<name>A0ABS1NJH9_9ACTN</name>
<gene>
    <name evidence="1" type="ORF">JK363_26160</name>
</gene>
<dbReference type="EMBL" id="JAERRF010000017">
    <property type="protein sequence ID" value="MBL1100094.1"/>
    <property type="molecule type" value="Genomic_DNA"/>
</dbReference>
<reference evidence="1 2" key="1">
    <citation type="submission" date="2021-01" db="EMBL/GenBank/DDBJ databases">
        <title>WGS of actinomycetes isolated from Thailand.</title>
        <authorList>
            <person name="Thawai C."/>
        </authorList>
    </citation>
    <scope>NUCLEOTIDE SEQUENCE [LARGE SCALE GENOMIC DNA]</scope>
    <source>
        <strain evidence="1 2">CA1R205</strain>
    </source>
</reference>
<comment type="caution">
    <text evidence="1">The sequence shown here is derived from an EMBL/GenBank/DDBJ whole genome shotgun (WGS) entry which is preliminary data.</text>
</comment>